<reference evidence="1" key="2">
    <citation type="journal article" date="2022" name="Hortic Res">
        <title>The genome of Dioscorea zingiberensis sheds light on the biosynthesis, origin and evolution of the medicinally important diosgenin saponins.</title>
        <authorList>
            <person name="Li Y."/>
            <person name="Tan C."/>
            <person name="Li Z."/>
            <person name="Guo J."/>
            <person name="Li S."/>
            <person name="Chen X."/>
            <person name="Wang C."/>
            <person name="Dai X."/>
            <person name="Yang H."/>
            <person name="Song W."/>
            <person name="Hou L."/>
            <person name="Xu J."/>
            <person name="Tong Z."/>
            <person name="Xu A."/>
            <person name="Yuan X."/>
            <person name="Wang W."/>
            <person name="Yang Q."/>
            <person name="Chen L."/>
            <person name="Sun Z."/>
            <person name="Wang K."/>
            <person name="Pan B."/>
            <person name="Chen J."/>
            <person name="Bao Y."/>
            <person name="Liu F."/>
            <person name="Qi X."/>
            <person name="Gang D.R."/>
            <person name="Wen J."/>
            <person name="Li J."/>
        </authorList>
    </citation>
    <scope>NUCLEOTIDE SEQUENCE</scope>
    <source>
        <strain evidence="1">Dzin_1.0</strain>
    </source>
</reference>
<keyword evidence="2" id="KW-1185">Reference proteome</keyword>
<dbReference type="EMBL" id="JAGGNH010000004">
    <property type="protein sequence ID" value="KAJ0973639.1"/>
    <property type="molecule type" value="Genomic_DNA"/>
</dbReference>
<evidence type="ECO:0000313" key="1">
    <source>
        <dbReference type="EMBL" id="KAJ0973639.1"/>
    </source>
</evidence>
<evidence type="ECO:0000313" key="2">
    <source>
        <dbReference type="Proteomes" id="UP001085076"/>
    </source>
</evidence>
<sequence>MQDKLFIYLPSSHPPFPINTSNPSFPFAIAPLNMGRHPSTTAAAAATTTNPTTLHSSIALLQERFRQLQRMKELREERELMKMFIEAGRASPNTQLVEQHEQQQQQQPSLFLHPELLHPRKFEHEFEHEFSRVSDFDTSLSIGLGPHKTNNVRETSYVDTSLHFVQSVQTNTRHHQIHQQSEDKH</sequence>
<dbReference type="PANTHER" id="PTHR34570">
    <property type="entry name" value="OS03G0593100 PROTEIN"/>
    <property type="match status" value="1"/>
</dbReference>
<reference evidence="1" key="1">
    <citation type="submission" date="2021-03" db="EMBL/GenBank/DDBJ databases">
        <authorList>
            <person name="Li Z."/>
            <person name="Yang C."/>
        </authorList>
    </citation>
    <scope>NUCLEOTIDE SEQUENCE</scope>
    <source>
        <strain evidence="1">Dzin_1.0</strain>
        <tissue evidence="1">Leaf</tissue>
    </source>
</reference>
<proteinExistence type="predicted"/>
<dbReference type="PANTHER" id="PTHR34570:SF12">
    <property type="entry name" value="EXPRESSED PROTEIN"/>
    <property type="match status" value="1"/>
</dbReference>
<comment type="caution">
    <text evidence="1">The sequence shown here is derived from an EMBL/GenBank/DDBJ whole genome shotgun (WGS) entry which is preliminary data.</text>
</comment>
<dbReference type="Proteomes" id="UP001085076">
    <property type="component" value="Miscellaneous, Linkage group lg04"/>
</dbReference>
<accession>A0A9D5HEI3</accession>
<organism evidence="1 2">
    <name type="scientific">Dioscorea zingiberensis</name>
    <dbReference type="NCBI Taxonomy" id="325984"/>
    <lineage>
        <taxon>Eukaryota</taxon>
        <taxon>Viridiplantae</taxon>
        <taxon>Streptophyta</taxon>
        <taxon>Embryophyta</taxon>
        <taxon>Tracheophyta</taxon>
        <taxon>Spermatophyta</taxon>
        <taxon>Magnoliopsida</taxon>
        <taxon>Liliopsida</taxon>
        <taxon>Dioscoreales</taxon>
        <taxon>Dioscoreaceae</taxon>
        <taxon>Dioscorea</taxon>
    </lineage>
</organism>
<dbReference type="OrthoDB" id="10531542at2759"/>
<name>A0A9D5HEI3_9LILI</name>
<protein>
    <submittedName>
        <fullName evidence="1">Uncharacterized protein</fullName>
    </submittedName>
</protein>
<gene>
    <name evidence="1" type="ORF">J5N97_015604</name>
</gene>
<dbReference type="AlphaFoldDB" id="A0A9D5HEI3"/>